<sequence>MLMDSERLKPYVDAVKRARLARQMIAIRVSKNQALQDELDRADAAYVQAYTELAEFTDSCTEI</sequence>
<keyword evidence="2" id="KW-1185">Reference proteome</keyword>
<gene>
    <name evidence="1" type="ORF">KJF94_18430</name>
</gene>
<accession>A0ABX8ET22</accession>
<proteinExistence type="predicted"/>
<organism evidence="1 2">
    <name type="scientific">Pseudomonas hormoni</name>
    <dbReference type="NCBI Taxonomy" id="3093767"/>
    <lineage>
        <taxon>Bacteria</taxon>
        <taxon>Pseudomonadati</taxon>
        <taxon>Pseudomonadota</taxon>
        <taxon>Gammaproteobacteria</taxon>
        <taxon>Pseudomonadales</taxon>
        <taxon>Pseudomonadaceae</taxon>
        <taxon>Pseudomonas</taxon>
    </lineage>
</organism>
<dbReference type="RefSeq" id="WP_214377684.1">
    <property type="nucleotide sequence ID" value="NZ_CP075566.1"/>
</dbReference>
<dbReference type="EMBL" id="CP075566">
    <property type="protein sequence ID" value="QVW21862.1"/>
    <property type="molecule type" value="Genomic_DNA"/>
</dbReference>
<protein>
    <submittedName>
        <fullName evidence="1">Uncharacterized protein</fullName>
    </submittedName>
</protein>
<dbReference type="Proteomes" id="UP000681155">
    <property type="component" value="Chromosome"/>
</dbReference>
<name>A0ABX8ET22_9PSED</name>
<evidence type="ECO:0000313" key="2">
    <source>
        <dbReference type="Proteomes" id="UP000681155"/>
    </source>
</evidence>
<evidence type="ECO:0000313" key="1">
    <source>
        <dbReference type="EMBL" id="QVW21862.1"/>
    </source>
</evidence>
<reference evidence="1 2" key="1">
    <citation type="submission" date="2021-05" db="EMBL/GenBank/DDBJ databases">
        <title>Complete genome of the cytokinin-producing biocontrol strain Pseudomonas fluorescens G20-18.</title>
        <authorList>
            <person name="Nielsen T.K."/>
            <person name="Mekureyaw M.F."/>
            <person name="Hansen L.H."/>
            <person name="Nicolaisen M.H."/>
            <person name="Roitsch T.G."/>
            <person name="Hennessy R.C."/>
        </authorList>
    </citation>
    <scope>NUCLEOTIDE SEQUENCE [LARGE SCALE GENOMIC DNA]</scope>
    <source>
        <strain evidence="1 2">G20-18</strain>
    </source>
</reference>